<feature type="region of interest" description="Disordered" evidence="1">
    <location>
        <begin position="1"/>
        <end position="33"/>
    </location>
</feature>
<keyword evidence="3" id="KW-1185">Reference proteome</keyword>
<gene>
    <name evidence="2" type="ORF">TIFTF001_022993</name>
</gene>
<proteinExistence type="predicted"/>
<reference evidence="2" key="1">
    <citation type="submission" date="2023-07" db="EMBL/GenBank/DDBJ databases">
        <title>draft genome sequence of fig (Ficus carica).</title>
        <authorList>
            <person name="Takahashi T."/>
            <person name="Nishimura K."/>
        </authorList>
    </citation>
    <scope>NUCLEOTIDE SEQUENCE</scope>
</reference>
<evidence type="ECO:0000256" key="1">
    <source>
        <dbReference type="SAM" id="MobiDB-lite"/>
    </source>
</evidence>
<dbReference type="EMBL" id="BTGU01000048">
    <property type="protein sequence ID" value="GMN53846.1"/>
    <property type="molecule type" value="Genomic_DNA"/>
</dbReference>
<sequence length="65" mass="7522">MYGEVRPREVGARGDVAKGRKGGRKTDRQTESDRRRCLANWLGFKLSLIPRHNLPLLFPFQLRIS</sequence>
<dbReference type="Proteomes" id="UP001187192">
    <property type="component" value="Unassembled WGS sequence"/>
</dbReference>
<comment type="caution">
    <text evidence="2">The sequence shown here is derived from an EMBL/GenBank/DDBJ whole genome shotgun (WGS) entry which is preliminary data.</text>
</comment>
<accession>A0AA88DF00</accession>
<evidence type="ECO:0000313" key="3">
    <source>
        <dbReference type="Proteomes" id="UP001187192"/>
    </source>
</evidence>
<dbReference type="AlphaFoldDB" id="A0AA88DF00"/>
<protein>
    <submittedName>
        <fullName evidence="2">Uncharacterized protein</fullName>
    </submittedName>
</protein>
<evidence type="ECO:0000313" key="2">
    <source>
        <dbReference type="EMBL" id="GMN53846.1"/>
    </source>
</evidence>
<name>A0AA88DF00_FICCA</name>
<organism evidence="2 3">
    <name type="scientific">Ficus carica</name>
    <name type="common">Common fig</name>
    <dbReference type="NCBI Taxonomy" id="3494"/>
    <lineage>
        <taxon>Eukaryota</taxon>
        <taxon>Viridiplantae</taxon>
        <taxon>Streptophyta</taxon>
        <taxon>Embryophyta</taxon>
        <taxon>Tracheophyta</taxon>
        <taxon>Spermatophyta</taxon>
        <taxon>Magnoliopsida</taxon>
        <taxon>eudicotyledons</taxon>
        <taxon>Gunneridae</taxon>
        <taxon>Pentapetalae</taxon>
        <taxon>rosids</taxon>
        <taxon>fabids</taxon>
        <taxon>Rosales</taxon>
        <taxon>Moraceae</taxon>
        <taxon>Ficeae</taxon>
        <taxon>Ficus</taxon>
    </lineage>
</organism>